<dbReference type="InterPro" id="IPR051157">
    <property type="entry name" value="PDH/Transketolase"/>
</dbReference>
<evidence type="ECO:0000256" key="5">
    <source>
        <dbReference type="ARBA" id="ARBA00007131"/>
    </source>
</evidence>
<dbReference type="Gene3D" id="3.40.50.920">
    <property type="match status" value="1"/>
</dbReference>
<keyword evidence="8" id="KW-1185">Reference proteome</keyword>
<dbReference type="EMBL" id="JAODAN010000007">
    <property type="protein sequence ID" value="KAK1922850.1"/>
    <property type="molecule type" value="Genomic_DNA"/>
</dbReference>
<dbReference type="InterPro" id="IPR005474">
    <property type="entry name" value="Transketolase_N"/>
</dbReference>
<dbReference type="SMART" id="SM00861">
    <property type="entry name" value="Transket_pyr"/>
    <property type="match status" value="1"/>
</dbReference>
<dbReference type="GO" id="GO:0006091">
    <property type="term" value="P:generation of precursor metabolites and energy"/>
    <property type="evidence" value="ECO:0007669"/>
    <property type="project" value="UniProtKB-ARBA"/>
</dbReference>
<comment type="cofactor">
    <cofactor evidence="3">
        <name>Mg(2+)</name>
        <dbReference type="ChEBI" id="CHEBI:18420"/>
    </cofactor>
</comment>
<dbReference type="SUPFAM" id="SSF52922">
    <property type="entry name" value="TK C-terminal domain-like"/>
    <property type="match status" value="1"/>
</dbReference>
<evidence type="ECO:0000259" key="6">
    <source>
        <dbReference type="SMART" id="SM00861"/>
    </source>
</evidence>
<accession>A0AAD9CWF6</accession>
<evidence type="ECO:0000256" key="1">
    <source>
        <dbReference type="ARBA" id="ARBA00001936"/>
    </source>
</evidence>
<dbReference type="Pfam" id="PF02780">
    <property type="entry name" value="Transketolase_C"/>
    <property type="match status" value="1"/>
</dbReference>
<protein>
    <submittedName>
        <fullName evidence="7">Transketolase</fullName>
    </submittedName>
</protein>
<comment type="cofactor">
    <cofactor evidence="4">
        <name>thiamine diphosphate</name>
        <dbReference type="ChEBI" id="CHEBI:58937"/>
    </cofactor>
</comment>
<reference evidence="7" key="1">
    <citation type="submission" date="2023-02" db="EMBL/GenBank/DDBJ databases">
        <title>Identification and recombinant expression of a fungal hydrolase from Papiliotrema laurentii that hydrolyzes apple cutin and clears colloidal polyester polyurethane.</title>
        <authorList>
            <consortium name="DOE Joint Genome Institute"/>
            <person name="Roman V.A."/>
            <person name="Bojanowski C."/>
            <person name="Crable B.R."/>
            <person name="Wagner D.N."/>
            <person name="Hung C.S."/>
            <person name="Nadeau L.J."/>
            <person name="Schratz L."/>
            <person name="Haridas S."/>
            <person name="Pangilinan J."/>
            <person name="Lipzen A."/>
            <person name="Na H."/>
            <person name="Yan M."/>
            <person name="Ng V."/>
            <person name="Grigoriev I.V."/>
            <person name="Spatafora J.W."/>
            <person name="Barlow D."/>
            <person name="Biffinger J."/>
            <person name="Kelley-Loughnane N."/>
            <person name="Varaljay V.A."/>
            <person name="Crookes-Goodson W.J."/>
        </authorList>
    </citation>
    <scope>NUCLEOTIDE SEQUENCE</scope>
    <source>
        <strain evidence="7">5307AH</strain>
    </source>
</reference>
<dbReference type="Pfam" id="PF02779">
    <property type="entry name" value="Transket_pyr"/>
    <property type="match status" value="1"/>
</dbReference>
<name>A0AAD9CWF6_PAPLA</name>
<evidence type="ECO:0000313" key="8">
    <source>
        <dbReference type="Proteomes" id="UP001182556"/>
    </source>
</evidence>
<evidence type="ECO:0000256" key="2">
    <source>
        <dbReference type="ARBA" id="ARBA00001941"/>
    </source>
</evidence>
<sequence length="646" mass="70546">MSQNKVQDYDFEKFPIDLKAYKPLPLDPVKDKKLSAEQKKTLAHNIALLRDVIVFFTATGSARGVAGHTGGAFDTVPEVVILLSFILGDKDNTKFIDTLFDEAGHRVATQYLLSVLDGHIPPEHLLHYREANSKLPGHPELGLTPGIKFSSGRLGHMWPLVNGVAMGNPGKTVFMLGSDGSQQEGDDAEAARLAVSRGLKVKVFIDDNDVTIAGHPSEYLKGYSVAKTLEGHGLKVVTANGEDLDELYAAITEVINFDGPAAVITKRKMAPGIKGIEGSPHAHDAVKVEPAIGYLDERHPKCAAILRAIKPSVDTELLRGSTKERGACRVQFGEAVSAVLDKTSKEVNASKVMVIDADLEGSTGLNVIHKKHPEVFISSGIMERGNFSAAAGFGAFKADRFGVFSTFSAFSEMIISELTMARLNFANVLTHFSHSGVDEMADNTCHFGINQFFLDNGLEDGYETKLYFPADTNQMDAIIDKVFYDKGIRFVFSTRSKVPWILKEDGSKFFDGSYKFVPGKDEFIRKGKAGYIVSYGDMLYRSLDAVERLREEGIDIGLVNKSTLNVVDEQAIKEIGSTGFVLVAESLNQRTALGSKLGTWLLERDLHPRYGYMGANREGCGGLAEQIPFQGLDPASIVVKVKQLMK</sequence>
<proteinExistence type="inferred from homology"/>
<comment type="cofactor">
    <cofactor evidence="1">
        <name>Mn(2+)</name>
        <dbReference type="ChEBI" id="CHEBI:29035"/>
    </cofactor>
</comment>
<dbReference type="PANTHER" id="PTHR43825:SF1">
    <property type="entry name" value="TRANSKETOLASE-LIKE PYRIMIDINE-BINDING DOMAIN-CONTAINING PROTEIN"/>
    <property type="match status" value="1"/>
</dbReference>
<organism evidence="7 8">
    <name type="scientific">Papiliotrema laurentii</name>
    <name type="common">Cryptococcus laurentii</name>
    <dbReference type="NCBI Taxonomy" id="5418"/>
    <lineage>
        <taxon>Eukaryota</taxon>
        <taxon>Fungi</taxon>
        <taxon>Dikarya</taxon>
        <taxon>Basidiomycota</taxon>
        <taxon>Agaricomycotina</taxon>
        <taxon>Tremellomycetes</taxon>
        <taxon>Tremellales</taxon>
        <taxon>Rhynchogastremaceae</taxon>
        <taxon>Papiliotrema</taxon>
    </lineage>
</organism>
<dbReference type="InterPro" id="IPR033248">
    <property type="entry name" value="Transketolase_C"/>
</dbReference>
<gene>
    <name evidence="7" type="ORF">DB88DRAFT_492932</name>
</gene>
<dbReference type="Pfam" id="PF00456">
    <property type="entry name" value="Transketolase_N"/>
    <property type="match status" value="1"/>
</dbReference>
<dbReference type="InterPro" id="IPR009014">
    <property type="entry name" value="Transketo_C/PFOR_II"/>
</dbReference>
<dbReference type="Gene3D" id="3.40.50.970">
    <property type="match status" value="2"/>
</dbReference>
<evidence type="ECO:0000256" key="3">
    <source>
        <dbReference type="ARBA" id="ARBA00001946"/>
    </source>
</evidence>
<comment type="caution">
    <text evidence="7">The sequence shown here is derived from an EMBL/GenBank/DDBJ whole genome shotgun (WGS) entry which is preliminary data.</text>
</comment>
<dbReference type="SUPFAM" id="SSF52518">
    <property type="entry name" value="Thiamin diphosphate-binding fold (THDP-binding)"/>
    <property type="match status" value="2"/>
</dbReference>
<dbReference type="PANTHER" id="PTHR43825">
    <property type="entry name" value="PYRUVATE DEHYDROGENASE E1 COMPONENT"/>
    <property type="match status" value="1"/>
</dbReference>
<feature type="domain" description="Transketolase-like pyrimidine-binding" evidence="6">
    <location>
        <begin position="330"/>
        <end position="501"/>
    </location>
</feature>
<evidence type="ECO:0000256" key="4">
    <source>
        <dbReference type="ARBA" id="ARBA00001964"/>
    </source>
</evidence>
<dbReference type="Proteomes" id="UP001182556">
    <property type="component" value="Unassembled WGS sequence"/>
</dbReference>
<dbReference type="AlphaFoldDB" id="A0AAD9CWF6"/>
<comment type="cofactor">
    <cofactor evidence="2">
        <name>Co(2+)</name>
        <dbReference type="ChEBI" id="CHEBI:48828"/>
    </cofactor>
</comment>
<evidence type="ECO:0000313" key="7">
    <source>
        <dbReference type="EMBL" id="KAK1922850.1"/>
    </source>
</evidence>
<dbReference type="GO" id="GO:0005737">
    <property type="term" value="C:cytoplasm"/>
    <property type="evidence" value="ECO:0007669"/>
    <property type="project" value="UniProtKB-ARBA"/>
</dbReference>
<dbReference type="InterPro" id="IPR005475">
    <property type="entry name" value="Transketolase-like_Pyr-bd"/>
</dbReference>
<dbReference type="InterPro" id="IPR029061">
    <property type="entry name" value="THDP-binding"/>
</dbReference>
<comment type="similarity">
    <text evidence="5">Belongs to the transketolase family.</text>
</comment>